<proteinExistence type="predicted"/>
<dbReference type="EMBL" id="KI658211">
    <property type="protein sequence ID" value="ETN83396.1"/>
    <property type="molecule type" value="Genomic_DNA"/>
</dbReference>
<evidence type="ECO:0000313" key="3">
    <source>
        <dbReference type="Proteomes" id="UP000053676"/>
    </source>
</evidence>
<dbReference type="GeneID" id="25347435"/>
<dbReference type="AlphaFoldDB" id="W2TQJ9"/>
<protein>
    <submittedName>
        <fullName evidence="2">Uncharacterized protein</fullName>
    </submittedName>
</protein>
<dbReference type="CTD" id="25347435"/>
<evidence type="ECO:0000313" key="2">
    <source>
        <dbReference type="EMBL" id="ETN83396.1"/>
    </source>
</evidence>
<keyword evidence="1" id="KW-0812">Transmembrane</keyword>
<name>W2TQJ9_NECAM</name>
<keyword evidence="1" id="KW-0472">Membrane</keyword>
<keyword evidence="1" id="KW-1133">Transmembrane helix</keyword>
<accession>W2TQJ9</accession>
<evidence type="ECO:0000256" key="1">
    <source>
        <dbReference type="SAM" id="Phobius"/>
    </source>
</evidence>
<dbReference type="OrthoDB" id="5866410at2759"/>
<feature type="transmembrane region" description="Helical" evidence="1">
    <location>
        <begin position="28"/>
        <end position="50"/>
    </location>
</feature>
<sequence length="136" mass="14521">MDRSEQRNDVELAIAKRNTPNLIVDANMHLAVVTLAILASAHSFTIPLLFGGISLDRTNEGHIAVGIQRGVNVLGNGFQRNTNFVVGNATFGINDAADVLVNGRRGGPRSSLGVGKDGFKIGGGVESSWKRKQKRL</sequence>
<gene>
    <name evidence="2" type="ORF">NECAME_07405</name>
</gene>
<dbReference type="Proteomes" id="UP000053676">
    <property type="component" value="Unassembled WGS sequence"/>
</dbReference>
<reference evidence="3" key="1">
    <citation type="journal article" date="2014" name="Nat. Genet.">
        <title>Genome of the human hookworm Necator americanus.</title>
        <authorList>
            <person name="Tang Y.T."/>
            <person name="Gao X."/>
            <person name="Rosa B.A."/>
            <person name="Abubucker S."/>
            <person name="Hallsworth-Pepin K."/>
            <person name="Martin J."/>
            <person name="Tyagi R."/>
            <person name="Heizer E."/>
            <person name="Zhang X."/>
            <person name="Bhonagiri-Palsikar V."/>
            <person name="Minx P."/>
            <person name="Warren W.C."/>
            <person name="Wang Q."/>
            <person name="Zhan B."/>
            <person name="Hotez P.J."/>
            <person name="Sternberg P.W."/>
            <person name="Dougall A."/>
            <person name="Gaze S.T."/>
            <person name="Mulvenna J."/>
            <person name="Sotillo J."/>
            <person name="Ranganathan S."/>
            <person name="Rabelo E.M."/>
            <person name="Wilson R.K."/>
            <person name="Felgner P.L."/>
            <person name="Bethony J."/>
            <person name="Hawdon J.M."/>
            <person name="Gasser R.B."/>
            <person name="Loukas A."/>
            <person name="Mitreva M."/>
        </authorList>
    </citation>
    <scope>NUCLEOTIDE SEQUENCE [LARGE SCALE GENOMIC DNA]</scope>
</reference>
<dbReference type="KEGG" id="nai:NECAME_07405"/>
<organism evidence="2 3">
    <name type="scientific">Necator americanus</name>
    <name type="common">Human hookworm</name>
    <dbReference type="NCBI Taxonomy" id="51031"/>
    <lineage>
        <taxon>Eukaryota</taxon>
        <taxon>Metazoa</taxon>
        <taxon>Ecdysozoa</taxon>
        <taxon>Nematoda</taxon>
        <taxon>Chromadorea</taxon>
        <taxon>Rhabditida</taxon>
        <taxon>Rhabditina</taxon>
        <taxon>Rhabditomorpha</taxon>
        <taxon>Strongyloidea</taxon>
        <taxon>Ancylostomatidae</taxon>
        <taxon>Bunostominae</taxon>
        <taxon>Necator</taxon>
    </lineage>
</organism>
<keyword evidence="3" id="KW-1185">Reference proteome</keyword>